<name>A0A1C7PA72_9BACT</name>
<dbReference type="InterPro" id="IPR057666">
    <property type="entry name" value="DrpA_SLOG"/>
</dbReference>
<dbReference type="Pfam" id="PF14520">
    <property type="entry name" value="HHH_5"/>
    <property type="match status" value="1"/>
</dbReference>
<sequence length="373" mass="40366">MTPREALITLNLIPGLGSVRIQALLEHFAAPELILEAPVEHLGRIPGIGSATSRAIASWRQCTSLDKELSLAEACGTRITTLFDDDYPSALRSMYDPPIVLYSRGQWNEQDGAASIAIVGSRLATHYGHQQARRFARELADTGITVISGLARGIDSAAHLGALEARGRTLAILGSGINRLYPAENRPLADQIENGSGAIVSEFPMDMQPSKSSFPMRNRIVAAWSRATLVVEAPARSGALHTAHLAGENNRTVYAIPGPIDRPQSQGCHDLIRDGAILVTRPQDILDDQRWNHLRPQPGELPLFTHPASETTSLPLTDPLDLLIIDSVRIGNDGIDTLCPATGLPAHELTPRLARLQITRHLRALPGGRFTLP</sequence>
<evidence type="ECO:0000259" key="2">
    <source>
        <dbReference type="Pfam" id="PF02481"/>
    </source>
</evidence>
<evidence type="ECO:0000313" key="4">
    <source>
        <dbReference type="Proteomes" id="UP000176204"/>
    </source>
</evidence>
<dbReference type="KEGG" id="agl:PYTT_0448"/>
<organism evidence="3 4">
    <name type="scientific">Akkermansia glycaniphila</name>
    <dbReference type="NCBI Taxonomy" id="1679444"/>
    <lineage>
        <taxon>Bacteria</taxon>
        <taxon>Pseudomonadati</taxon>
        <taxon>Verrucomicrobiota</taxon>
        <taxon>Verrucomicrobiia</taxon>
        <taxon>Verrucomicrobiales</taxon>
        <taxon>Akkermansiaceae</taxon>
        <taxon>Akkermansia</taxon>
    </lineage>
</organism>
<dbReference type="PATRIC" id="fig|1679444.3.peg.1242"/>
<dbReference type="Pfam" id="PF02481">
    <property type="entry name" value="DNA_processg_A"/>
    <property type="match status" value="1"/>
</dbReference>
<dbReference type="SUPFAM" id="SSF47781">
    <property type="entry name" value="RuvA domain 2-like"/>
    <property type="match status" value="1"/>
</dbReference>
<dbReference type="OrthoDB" id="9785707at2"/>
<keyword evidence="4" id="KW-1185">Reference proteome</keyword>
<protein>
    <submittedName>
        <fullName evidence="3">Dpra: dna protecting protein dpra</fullName>
    </submittedName>
</protein>
<dbReference type="NCBIfam" id="TIGR00732">
    <property type="entry name" value="dprA"/>
    <property type="match status" value="1"/>
</dbReference>
<dbReference type="AlphaFoldDB" id="A0A1C7PA72"/>
<dbReference type="RefSeq" id="WP_067777453.1">
    <property type="nucleotide sequence ID" value="NZ_LIGX01000036.1"/>
</dbReference>
<dbReference type="STRING" id="1679444.PYTT_0448"/>
<dbReference type="Gene3D" id="3.40.50.450">
    <property type="match status" value="1"/>
</dbReference>
<gene>
    <name evidence="3" type="ORF">PYTT_0448</name>
</gene>
<comment type="similarity">
    <text evidence="1">Belongs to the DprA/Smf family.</text>
</comment>
<proteinExistence type="inferred from homology"/>
<evidence type="ECO:0000256" key="1">
    <source>
        <dbReference type="ARBA" id="ARBA00006525"/>
    </source>
</evidence>
<evidence type="ECO:0000313" key="3">
    <source>
        <dbReference type="EMBL" id="SEH75214.1"/>
    </source>
</evidence>
<feature type="domain" description="Smf/DprA SLOG" evidence="2">
    <location>
        <begin position="79"/>
        <end position="288"/>
    </location>
</feature>
<dbReference type="EMBL" id="LT629973">
    <property type="protein sequence ID" value="SEH75214.1"/>
    <property type="molecule type" value="Genomic_DNA"/>
</dbReference>
<accession>A0A1C7PA72</accession>
<dbReference type="SUPFAM" id="SSF102405">
    <property type="entry name" value="MCP/YpsA-like"/>
    <property type="match status" value="1"/>
</dbReference>
<dbReference type="PANTHER" id="PTHR43022:SF1">
    <property type="entry name" value="PROTEIN SMF"/>
    <property type="match status" value="1"/>
</dbReference>
<dbReference type="InterPro" id="IPR003488">
    <property type="entry name" value="DprA"/>
</dbReference>
<reference evidence="4" key="1">
    <citation type="submission" date="2016-09" db="EMBL/GenBank/DDBJ databases">
        <authorList>
            <person name="Koehorst J."/>
        </authorList>
    </citation>
    <scope>NUCLEOTIDE SEQUENCE [LARGE SCALE GENOMIC DNA]</scope>
</reference>
<dbReference type="Proteomes" id="UP000176204">
    <property type="component" value="Chromosome I"/>
</dbReference>
<dbReference type="InterPro" id="IPR010994">
    <property type="entry name" value="RuvA_2-like"/>
</dbReference>
<dbReference type="GO" id="GO:0009294">
    <property type="term" value="P:DNA-mediated transformation"/>
    <property type="evidence" value="ECO:0007669"/>
    <property type="project" value="InterPro"/>
</dbReference>
<dbReference type="PANTHER" id="PTHR43022">
    <property type="entry name" value="PROTEIN SMF"/>
    <property type="match status" value="1"/>
</dbReference>